<protein>
    <submittedName>
        <fullName evidence="2 3">Uncharacterized protein</fullName>
    </submittedName>
</protein>
<reference evidence="2 4" key="1">
    <citation type="journal article" date="2014" name="BMC Genomics">
        <title>Genome sequence of Anopheles sinensis provides insight into genetics basis of mosquito competence for malaria parasites.</title>
        <authorList>
            <person name="Zhou D."/>
            <person name="Zhang D."/>
            <person name="Ding G."/>
            <person name="Shi L."/>
            <person name="Hou Q."/>
            <person name="Ye Y."/>
            <person name="Xu Y."/>
            <person name="Zhou H."/>
            <person name="Xiong C."/>
            <person name="Li S."/>
            <person name="Yu J."/>
            <person name="Hong S."/>
            <person name="Yu X."/>
            <person name="Zou P."/>
            <person name="Chen C."/>
            <person name="Chang X."/>
            <person name="Wang W."/>
            <person name="Lv Y."/>
            <person name="Sun Y."/>
            <person name="Ma L."/>
            <person name="Shen B."/>
            <person name="Zhu C."/>
        </authorList>
    </citation>
    <scope>NUCLEOTIDE SEQUENCE [LARGE SCALE GENOMIC DNA]</scope>
</reference>
<reference evidence="3" key="2">
    <citation type="submission" date="2020-05" db="UniProtKB">
        <authorList>
            <consortium name="EnsemblMetazoa"/>
        </authorList>
    </citation>
    <scope>IDENTIFICATION</scope>
</reference>
<feature type="region of interest" description="Disordered" evidence="1">
    <location>
        <begin position="1"/>
        <end position="22"/>
    </location>
</feature>
<dbReference type="EMBL" id="KE525312">
    <property type="protein sequence ID" value="KFB45974.1"/>
    <property type="molecule type" value="Genomic_DNA"/>
</dbReference>
<dbReference type="AlphaFoldDB" id="A0A084W6Y0"/>
<dbReference type="EMBL" id="ATLV01021040">
    <property type="status" value="NOT_ANNOTATED_CDS"/>
    <property type="molecule type" value="Genomic_DNA"/>
</dbReference>
<organism evidence="2">
    <name type="scientific">Anopheles sinensis</name>
    <name type="common">Mosquito</name>
    <dbReference type="NCBI Taxonomy" id="74873"/>
    <lineage>
        <taxon>Eukaryota</taxon>
        <taxon>Metazoa</taxon>
        <taxon>Ecdysozoa</taxon>
        <taxon>Arthropoda</taxon>
        <taxon>Hexapoda</taxon>
        <taxon>Insecta</taxon>
        <taxon>Pterygota</taxon>
        <taxon>Neoptera</taxon>
        <taxon>Endopterygota</taxon>
        <taxon>Diptera</taxon>
        <taxon>Nematocera</taxon>
        <taxon>Culicoidea</taxon>
        <taxon>Culicidae</taxon>
        <taxon>Anophelinae</taxon>
        <taxon>Anopheles</taxon>
    </lineage>
</organism>
<dbReference type="VEuPathDB" id="VectorBase:ASIS008993"/>
<dbReference type="EnsemblMetazoa" id="ASIC013997-RA">
    <property type="protein sequence ID" value="ASIC013997-PA"/>
    <property type="gene ID" value="ASIC013997"/>
</dbReference>
<evidence type="ECO:0000313" key="4">
    <source>
        <dbReference type="Proteomes" id="UP000030765"/>
    </source>
</evidence>
<name>A0A084W6Y0_ANOSI</name>
<accession>A0A084W6Y0</accession>
<evidence type="ECO:0000313" key="2">
    <source>
        <dbReference type="EMBL" id="KFB45974.1"/>
    </source>
</evidence>
<gene>
    <name evidence="2" type="ORF">ZHAS_00013997</name>
</gene>
<sequence length="75" mass="8417">MAYICRSGLQQRPPNITDENRPSITIGKHMVRQTTIAENRFDVVPPNVVPEFGWGQIGATIIGRKDEPRWKSGIA</sequence>
<dbReference type="Proteomes" id="UP000030765">
    <property type="component" value="Unassembled WGS sequence"/>
</dbReference>
<dbReference type="VEuPathDB" id="VectorBase:ASIC013997"/>
<evidence type="ECO:0000313" key="3">
    <source>
        <dbReference type="EnsemblMetazoa" id="ASIC013997-PA"/>
    </source>
</evidence>
<evidence type="ECO:0000256" key="1">
    <source>
        <dbReference type="SAM" id="MobiDB-lite"/>
    </source>
</evidence>
<keyword evidence="4" id="KW-1185">Reference proteome</keyword>
<proteinExistence type="predicted"/>